<feature type="transmembrane region" description="Helical" evidence="6">
    <location>
        <begin position="129"/>
        <end position="153"/>
    </location>
</feature>
<dbReference type="GO" id="GO:0070837">
    <property type="term" value="P:dehydroascorbic acid transport"/>
    <property type="evidence" value="ECO:0007669"/>
    <property type="project" value="TreeGrafter"/>
</dbReference>
<feature type="region of interest" description="Disordered" evidence="5">
    <location>
        <begin position="189"/>
        <end position="208"/>
    </location>
</feature>
<keyword evidence="8" id="KW-0762">Sugar transport</keyword>
<dbReference type="InterPro" id="IPR020846">
    <property type="entry name" value="MFS_dom"/>
</dbReference>
<dbReference type="SUPFAM" id="SSF103473">
    <property type="entry name" value="MFS general substrate transporter"/>
    <property type="match status" value="1"/>
</dbReference>
<dbReference type="AlphaFoldDB" id="A0A662YQ41"/>
<dbReference type="PANTHER" id="PTHR23503:SF35">
    <property type="entry name" value="SOLUTE CARRIER FAMILY 2, FACILITATED GLUCOSE TRANSPORTER MEMBER 9"/>
    <property type="match status" value="1"/>
</dbReference>
<feature type="domain" description="Major facilitator superfamily (MFS) profile" evidence="7">
    <location>
        <begin position="1"/>
        <end position="157"/>
    </location>
</feature>
<comment type="subcellular location">
    <subcellularLocation>
        <location evidence="1">Membrane</location>
        <topology evidence="1">Multi-pass membrane protein</topology>
    </subcellularLocation>
</comment>
<proteinExistence type="predicted"/>
<dbReference type="GO" id="GO:0055056">
    <property type="term" value="F:D-glucose transmembrane transporter activity"/>
    <property type="evidence" value="ECO:0007669"/>
    <property type="project" value="TreeGrafter"/>
</dbReference>
<dbReference type="PANTHER" id="PTHR23503">
    <property type="entry name" value="SOLUTE CARRIER FAMILY 2"/>
    <property type="match status" value="1"/>
</dbReference>
<keyword evidence="9" id="KW-1185">Reference proteome</keyword>
<dbReference type="PROSITE" id="PS50850">
    <property type="entry name" value="MFS"/>
    <property type="match status" value="1"/>
</dbReference>
<protein>
    <submittedName>
        <fullName evidence="8">Solute carrier family 2, facilitated glucose transporter member 9</fullName>
    </submittedName>
</protein>
<dbReference type="InterPro" id="IPR005828">
    <property type="entry name" value="MFS_sugar_transport-like"/>
</dbReference>
<dbReference type="GO" id="GO:0005886">
    <property type="term" value="C:plasma membrane"/>
    <property type="evidence" value="ECO:0007669"/>
    <property type="project" value="TreeGrafter"/>
</dbReference>
<evidence type="ECO:0000256" key="6">
    <source>
        <dbReference type="SAM" id="Phobius"/>
    </source>
</evidence>
<accession>A0A662YQ41</accession>
<evidence type="ECO:0000256" key="3">
    <source>
        <dbReference type="ARBA" id="ARBA00022989"/>
    </source>
</evidence>
<dbReference type="Gene3D" id="1.20.1250.20">
    <property type="entry name" value="MFS general substrate transporter like domains"/>
    <property type="match status" value="1"/>
</dbReference>
<gene>
    <name evidence="8" type="ORF">EOD39_12565</name>
</gene>
<keyword evidence="2 6" id="KW-0812">Transmembrane</keyword>
<dbReference type="InterPro" id="IPR045263">
    <property type="entry name" value="GLUT"/>
</dbReference>
<comment type="caution">
    <text evidence="8">The sequence shown here is derived from an EMBL/GenBank/DDBJ whole genome shotgun (WGS) entry which is preliminary data.</text>
</comment>
<feature type="transmembrane region" description="Helical" evidence="6">
    <location>
        <begin position="64"/>
        <end position="91"/>
    </location>
</feature>
<organism evidence="8 9">
    <name type="scientific">Acipenser ruthenus</name>
    <name type="common">Sterlet sturgeon</name>
    <dbReference type="NCBI Taxonomy" id="7906"/>
    <lineage>
        <taxon>Eukaryota</taxon>
        <taxon>Metazoa</taxon>
        <taxon>Chordata</taxon>
        <taxon>Craniata</taxon>
        <taxon>Vertebrata</taxon>
        <taxon>Euteleostomi</taxon>
        <taxon>Actinopterygii</taxon>
        <taxon>Chondrostei</taxon>
        <taxon>Acipenseriformes</taxon>
        <taxon>Acipenseridae</taxon>
        <taxon>Acipenser</taxon>
    </lineage>
</organism>
<keyword evidence="3 6" id="KW-1133">Transmembrane helix</keyword>
<evidence type="ECO:0000256" key="2">
    <source>
        <dbReference type="ARBA" id="ARBA00022692"/>
    </source>
</evidence>
<keyword evidence="4 6" id="KW-0472">Membrane</keyword>
<keyword evidence="8" id="KW-0813">Transport</keyword>
<evidence type="ECO:0000313" key="9">
    <source>
        <dbReference type="Proteomes" id="UP000289886"/>
    </source>
</evidence>
<dbReference type="Proteomes" id="UP000289886">
    <property type="component" value="Unassembled WGS sequence"/>
</dbReference>
<evidence type="ECO:0000256" key="5">
    <source>
        <dbReference type="SAM" id="MobiDB-lite"/>
    </source>
</evidence>
<dbReference type="GO" id="GO:0046323">
    <property type="term" value="P:D-glucose import"/>
    <property type="evidence" value="ECO:0007669"/>
    <property type="project" value="TreeGrafter"/>
</dbReference>
<sequence length="208" mass="23147">MNNVELNVDTDLWNRNARTQNSRQQGTIIEHVGRRPLLIGGFGAMAVFYGLLTIFLNLQTKAYWLPYLSFGSIMGVITSFCIGPGGIPFILTGELFEQSYRPAAFMIVGIVNWLSNFAVGLLFPFIQEAFGTFCFMVFAVTCLAGAIFLYFVLPETKGKTFAEISQSFSKINRVAVSTKKEKMECVAAKEKVENSDTENGQDNDITEM</sequence>
<feature type="transmembrane region" description="Helical" evidence="6">
    <location>
        <begin position="103"/>
        <end position="123"/>
    </location>
</feature>
<feature type="compositionally biased region" description="Acidic residues" evidence="5">
    <location>
        <begin position="195"/>
        <end position="208"/>
    </location>
</feature>
<reference evidence="8 9" key="1">
    <citation type="submission" date="2019-01" db="EMBL/GenBank/DDBJ databases">
        <title>Draft Genome and Complete Hox-Cluster Characterization of the Sterlet Sturgeon (Acipenser ruthenus).</title>
        <authorList>
            <person name="Wei Q."/>
        </authorList>
    </citation>
    <scope>NUCLEOTIDE SEQUENCE [LARGE SCALE GENOMIC DNA]</scope>
    <source>
        <strain evidence="8">WHYD16114868_AA</strain>
        <tissue evidence="8">Blood</tissue>
    </source>
</reference>
<dbReference type="EMBL" id="SCEB01000541">
    <property type="protein sequence ID" value="RXM98840.1"/>
    <property type="molecule type" value="Genomic_DNA"/>
</dbReference>
<evidence type="ECO:0000259" key="7">
    <source>
        <dbReference type="PROSITE" id="PS50850"/>
    </source>
</evidence>
<evidence type="ECO:0000313" key="8">
    <source>
        <dbReference type="EMBL" id="RXM98840.1"/>
    </source>
</evidence>
<feature type="transmembrane region" description="Helical" evidence="6">
    <location>
        <begin position="37"/>
        <end position="58"/>
    </location>
</feature>
<evidence type="ECO:0000256" key="1">
    <source>
        <dbReference type="ARBA" id="ARBA00004141"/>
    </source>
</evidence>
<dbReference type="Pfam" id="PF00083">
    <property type="entry name" value="Sugar_tr"/>
    <property type="match status" value="1"/>
</dbReference>
<name>A0A662YQ41_ACIRT</name>
<evidence type="ECO:0000256" key="4">
    <source>
        <dbReference type="ARBA" id="ARBA00023136"/>
    </source>
</evidence>
<dbReference type="InterPro" id="IPR036259">
    <property type="entry name" value="MFS_trans_sf"/>
</dbReference>